<comment type="caution">
    <text evidence="2">The sequence shown here is derived from an EMBL/GenBank/DDBJ whole genome shotgun (WGS) entry which is preliminary data.</text>
</comment>
<feature type="domain" description="Translation elongation factor EFTu-like" evidence="1">
    <location>
        <begin position="63"/>
        <end position="130"/>
    </location>
</feature>
<name>A0A0M2HIS8_9MICO</name>
<dbReference type="AlphaFoldDB" id="A0A0M2HIS8"/>
<gene>
    <name evidence="2" type="primary">tuf_2</name>
    <name evidence="2" type="ORF">RS84_03285</name>
</gene>
<dbReference type="PANTHER" id="PTHR43721">
    <property type="entry name" value="ELONGATION FACTOR TU-RELATED"/>
    <property type="match status" value="1"/>
</dbReference>
<dbReference type="GO" id="GO:0005525">
    <property type="term" value="F:GTP binding"/>
    <property type="evidence" value="ECO:0007669"/>
    <property type="project" value="InterPro"/>
</dbReference>
<dbReference type="InterPro" id="IPR004161">
    <property type="entry name" value="EFTu-like_2"/>
</dbReference>
<reference evidence="2 3" key="1">
    <citation type="submission" date="2015-02" db="EMBL/GenBank/DDBJ databases">
        <title>Draft genome sequences of ten Microbacterium spp. with emphasis on heavy metal contaminated environments.</title>
        <authorList>
            <person name="Corretto E."/>
        </authorList>
    </citation>
    <scope>NUCLEOTIDE SEQUENCE [LARGE SCALE GENOMIC DNA]</scope>
    <source>
        <strain evidence="2 3">SA35</strain>
    </source>
</reference>
<dbReference type="Gene3D" id="2.40.30.10">
    <property type="entry name" value="Translation factors"/>
    <property type="match status" value="1"/>
</dbReference>
<protein>
    <submittedName>
        <fullName evidence="2">Elongation factor Tu</fullName>
    </submittedName>
</protein>
<dbReference type="EMBL" id="JYJB01000010">
    <property type="protein sequence ID" value="KJL46645.1"/>
    <property type="molecule type" value="Genomic_DNA"/>
</dbReference>
<dbReference type="STRING" id="273678.RS84_03285"/>
<keyword evidence="2" id="KW-0251">Elongation factor</keyword>
<dbReference type="InterPro" id="IPR050055">
    <property type="entry name" value="EF-Tu_GTPase"/>
</dbReference>
<evidence type="ECO:0000313" key="3">
    <source>
        <dbReference type="Proteomes" id="UP000033900"/>
    </source>
</evidence>
<dbReference type="GO" id="GO:0003746">
    <property type="term" value="F:translation elongation factor activity"/>
    <property type="evidence" value="ECO:0007669"/>
    <property type="project" value="UniProtKB-KW"/>
</dbReference>
<dbReference type="PATRIC" id="fig|273678.4.peg.3279"/>
<dbReference type="Proteomes" id="UP000033900">
    <property type="component" value="Unassembled WGS sequence"/>
</dbReference>
<evidence type="ECO:0000259" key="1">
    <source>
        <dbReference type="Pfam" id="PF03144"/>
    </source>
</evidence>
<dbReference type="OrthoDB" id="3829909at2"/>
<evidence type="ECO:0000313" key="2">
    <source>
        <dbReference type="EMBL" id="KJL46645.1"/>
    </source>
</evidence>
<sequence>MGWFGRKRDPQDANEMLRQYNEAEAARLAGLSSGSNLAPTTVSASFSSAEFAVEDVFTITGRGQVVTGTVASGVIRVGDRIVVLRDGADVGSSEITGIEMFRKKATEAAAGTLAGLLLRGRVDVARGDVIRTSASA</sequence>
<keyword evidence="2" id="KW-0648">Protein biosynthesis</keyword>
<dbReference type="PANTHER" id="PTHR43721:SF22">
    <property type="entry name" value="ELONGATION FACTOR TU, MITOCHONDRIAL"/>
    <property type="match status" value="1"/>
</dbReference>
<dbReference type="RefSeq" id="WP_045258792.1">
    <property type="nucleotide sequence ID" value="NZ_JYJB01000010.1"/>
</dbReference>
<accession>A0A0M2HIS8</accession>
<keyword evidence="3" id="KW-1185">Reference proteome</keyword>
<organism evidence="2 3">
    <name type="scientific">Microbacterium hydrocarbonoxydans</name>
    <dbReference type="NCBI Taxonomy" id="273678"/>
    <lineage>
        <taxon>Bacteria</taxon>
        <taxon>Bacillati</taxon>
        <taxon>Actinomycetota</taxon>
        <taxon>Actinomycetes</taxon>
        <taxon>Micrococcales</taxon>
        <taxon>Microbacteriaceae</taxon>
        <taxon>Microbacterium</taxon>
    </lineage>
</organism>
<dbReference type="CDD" id="cd16265">
    <property type="entry name" value="Translation_Factor_II"/>
    <property type="match status" value="1"/>
</dbReference>
<proteinExistence type="predicted"/>
<dbReference type="Pfam" id="PF03144">
    <property type="entry name" value="GTP_EFTU_D2"/>
    <property type="match status" value="1"/>
</dbReference>
<dbReference type="SUPFAM" id="SSF50447">
    <property type="entry name" value="Translation proteins"/>
    <property type="match status" value="1"/>
</dbReference>
<dbReference type="InterPro" id="IPR009000">
    <property type="entry name" value="Transl_B-barrel_sf"/>
</dbReference>
<dbReference type="GO" id="GO:0005829">
    <property type="term" value="C:cytosol"/>
    <property type="evidence" value="ECO:0007669"/>
    <property type="project" value="TreeGrafter"/>
</dbReference>